<dbReference type="GO" id="GO:0016491">
    <property type="term" value="F:oxidoreductase activity"/>
    <property type="evidence" value="ECO:0007669"/>
    <property type="project" value="UniProtKB-KW"/>
</dbReference>
<evidence type="ECO:0000256" key="4">
    <source>
        <dbReference type="ARBA" id="ARBA00023004"/>
    </source>
</evidence>
<dbReference type="InterPro" id="IPR017941">
    <property type="entry name" value="Rieske_2Fe-2S"/>
</dbReference>
<keyword evidence="1" id="KW-0001">2Fe-2S</keyword>
<dbReference type="InterPro" id="IPR036922">
    <property type="entry name" value="Rieske_2Fe-2S_sf"/>
</dbReference>
<organism evidence="7">
    <name type="scientific">marine sediment metagenome</name>
    <dbReference type="NCBI Taxonomy" id="412755"/>
    <lineage>
        <taxon>unclassified sequences</taxon>
        <taxon>metagenomes</taxon>
        <taxon>ecological metagenomes</taxon>
    </lineage>
</organism>
<dbReference type="SUPFAM" id="SSF50022">
    <property type="entry name" value="ISP domain"/>
    <property type="match status" value="1"/>
</dbReference>
<dbReference type="PROSITE" id="PS51296">
    <property type="entry name" value="RIESKE"/>
    <property type="match status" value="1"/>
</dbReference>
<dbReference type="PANTHER" id="PTHR43756:SF5">
    <property type="entry name" value="CHOLINE MONOOXYGENASE, CHLOROPLASTIC"/>
    <property type="match status" value="1"/>
</dbReference>
<reference evidence="7" key="1">
    <citation type="journal article" date="2014" name="Front. Microbiol.">
        <title>High frequency of phylogenetically diverse reductive dehalogenase-homologous genes in deep subseafloor sedimentary metagenomes.</title>
        <authorList>
            <person name="Kawai M."/>
            <person name="Futagami T."/>
            <person name="Toyoda A."/>
            <person name="Takaki Y."/>
            <person name="Nishi S."/>
            <person name="Hori S."/>
            <person name="Arai W."/>
            <person name="Tsubouchi T."/>
            <person name="Morono Y."/>
            <person name="Uchiyama I."/>
            <person name="Ito T."/>
            <person name="Fujiyama A."/>
            <person name="Inagaki F."/>
            <person name="Takami H."/>
        </authorList>
    </citation>
    <scope>NUCLEOTIDE SEQUENCE</scope>
    <source>
        <strain evidence="7">Expedition CK06-06</strain>
    </source>
</reference>
<keyword evidence="4" id="KW-0408">Iron</keyword>
<feature type="domain" description="Rieske" evidence="6">
    <location>
        <begin position="18"/>
        <end position="87"/>
    </location>
</feature>
<dbReference type="InterPro" id="IPR001663">
    <property type="entry name" value="Rng_hydr_dOase-A"/>
</dbReference>
<gene>
    <name evidence="7" type="ORF">S01H1_56051</name>
</gene>
<accession>X0VBE1</accession>
<dbReference type="GO" id="GO:0046872">
    <property type="term" value="F:metal ion binding"/>
    <property type="evidence" value="ECO:0007669"/>
    <property type="project" value="UniProtKB-KW"/>
</dbReference>
<dbReference type="PANTHER" id="PTHR43756">
    <property type="entry name" value="CHOLINE MONOOXYGENASE, CHLOROPLASTIC"/>
    <property type="match status" value="1"/>
</dbReference>
<dbReference type="AlphaFoldDB" id="X0VBE1"/>
<protein>
    <recommendedName>
        <fullName evidence="6">Rieske domain-containing protein</fullName>
    </recommendedName>
</protein>
<evidence type="ECO:0000313" key="7">
    <source>
        <dbReference type="EMBL" id="GAG15605.1"/>
    </source>
</evidence>
<keyword evidence="3" id="KW-0560">Oxidoreductase</keyword>
<sequence>MPPFLDDAGVAGRVLDHIENGTTDRSMKLADGNGCSKAFVCRYDGWTYQLDGQLRHIPGDFGFPNLDQDSYGLVLVDAEEKGGLLWGRAGCR</sequence>
<evidence type="ECO:0000259" key="6">
    <source>
        <dbReference type="PROSITE" id="PS51296"/>
    </source>
</evidence>
<evidence type="ECO:0000256" key="3">
    <source>
        <dbReference type="ARBA" id="ARBA00023002"/>
    </source>
</evidence>
<dbReference type="Gene3D" id="2.102.10.10">
    <property type="entry name" value="Rieske [2Fe-2S] iron-sulphur domain"/>
    <property type="match status" value="1"/>
</dbReference>
<proteinExistence type="predicted"/>
<dbReference type="EMBL" id="BARS01036470">
    <property type="protein sequence ID" value="GAG15605.1"/>
    <property type="molecule type" value="Genomic_DNA"/>
</dbReference>
<keyword evidence="5" id="KW-0411">Iron-sulfur</keyword>
<dbReference type="GO" id="GO:0051537">
    <property type="term" value="F:2 iron, 2 sulfur cluster binding"/>
    <property type="evidence" value="ECO:0007669"/>
    <property type="project" value="UniProtKB-KW"/>
</dbReference>
<evidence type="ECO:0000256" key="1">
    <source>
        <dbReference type="ARBA" id="ARBA00022714"/>
    </source>
</evidence>
<name>X0VBE1_9ZZZZ</name>
<evidence type="ECO:0000256" key="5">
    <source>
        <dbReference type="ARBA" id="ARBA00023014"/>
    </source>
</evidence>
<comment type="caution">
    <text evidence="7">The sequence shown here is derived from an EMBL/GenBank/DDBJ whole genome shotgun (WGS) entry which is preliminary data.</text>
</comment>
<keyword evidence="2" id="KW-0479">Metal-binding</keyword>
<evidence type="ECO:0000256" key="2">
    <source>
        <dbReference type="ARBA" id="ARBA00022723"/>
    </source>
</evidence>